<dbReference type="VEuPathDB" id="FungiDB:ATEG_08142"/>
<evidence type="ECO:0000256" key="2">
    <source>
        <dbReference type="ARBA" id="ARBA00004687"/>
    </source>
</evidence>
<reference evidence="11" key="1">
    <citation type="submission" date="2005-09" db="EMBL/GenBank/DDBJ databases">
        <title>Annotation of the Aspergillus terreus NIH2624 genome.</title>
        <authorList>
            <person name="Birren B.W."/>
            <person name="Lander E.S."/>
            <person name="Galagan J.E."/>
            <person name="Nusbaum C."/>
            <person name="Devon K."/>
            <person name="Henn M."/>
            <person name="Ma L.-J."/>
            <person name="Jaffe D.B."/>
            <person name="Butler J."/>
            <person name="Alvarez P."/>
            <person name="Gnerre S."/>
            <person name="Grabherr M."/>
            <person name="Kleber M."/>
            <person name="Mauceli E.W."/>
            <person name="Brockman W."/>
            <person name="Rounsley S."/>
            <person name="Young S.K."/>
            <person name="LaButti K."/>
            <person name="Pushparaj V."/>
            <person name="DeCaprio D."/>
            <person name="Crawford M."/>
            <person name="Koehrsen M."/>
            <person name="Engels R."/>
            <person name="Montgomery P."/>
            <person name="Pearson M."/>
            <person name="Howarth C."/>
            <person name="Larson L."/>
            <person name="Luoma S."/>
            <person name="White J."/>
            <person name="Alvarado L."/>
            <person name="Kodira C.D."/>
            <person name="Zeng Q."/>
            <person name="Oleary S."/>
            <person name="Yandava C."/>
            <person name="Denning D.W."/>
            <person name="Nierman W.C."/>
            <person name="Milne T."/>
            <person name="Madden K."/>
        </authorList>
    </citation>
    <scope>NUCLEOTIDE SEQUENCE [LARGE SCALE GENOMIC DNA]</scope>
    <source>
        <strain evidence="11">NIH 2624 / FGSC A1156</strain>
    </source>
</reference>
<keyword evidence="7 9" id="KW-0472">Membrane</keyword>
<evidence type="ECO:0000256" key="9">
    <source>
        <dbReference type="SAM" id="Phobius"/>
    </source>
</evidence>
<evidence type="ECO:0000313" key="11">
    <source>
        <dbReference type="Proteomes" id="UP000007963"/>
    </source>
</evidence>
<dbReference type="UniPathway" id="UPA00196"/>
<organism evidence="10 11">
    <name type="scientific">Aspergillus terreus (strain NIH 2624 / FGSC A1156)</name>
    <dbReference type="NCBI Taxonomy" id="341663"/>
    <lineage>
        <taxon>Eukaryota</taxon>
        <taxon>Fungi</taxon>
        <taxon>Dikarya</taxon>
        <taxon>Ascomycota</taxon>
        <taxon>Pezizomycotina</taxon>
        <taxon>Eurotiomycetes</taxon>
        <taxon>Eurotiomycetidae</taxon>
        <taxon>Eurotiales</taxon>
        <taxon>Aspergillaceae</taxon>
        <taxon>Aspergillus</taxon>
        <taxon>Aspergillus subgen. Circumdati</taxon>
    </lineage>
</organism>
<feature type="transmembrane region" description="Helical" evidence="9">
    <location>
        <begin position="249"/>
        <end position="270"/>
    </location>
</feature>
<comment type="pathway">
    <text evidence="2">Glycolipid biosynthesis; glycosylphosphatidylinositol-anchor biosynthesis.</text>
</comment>
<evidence type="ECO:0000256" key="1">
    <source>
        <dbReference type="ARBA" id="ARBA00004477"/>
    </source>
</evidence>
<evidence type="ECO:0000256" key="3">
    <source>
        <dbReference type="ARBA" id="ARBA00022502"/>
    </source>
</evidence>
<dbReference type="HOGENOM" id="CLU_069429_1_0_1"/>
<dbReference type="InterPro" id="IPR009580">
    <property type="entry name" value="GPI_biosynthesis_protein_Pig-F"/>
</dbReference>
<feature type="region of interest" description="Disordered" evidence="8">
    <location>
        <begin position="129"/>
        <end position="163"/>
    </location>
</feature>
<feature type="compositionally biased region" description="Pro residues" evidence="8">
    <location>
        <begin position="54"/>
        <end position="67"/>
    </location>
</feature>
<evidence type="ECO:0000256" key="5">
    <source>
        <dbReference type="ARBA" id="ARBA00022824"/>
    </source>
</evidence>
<feature type="transmembrane region" description="Helical" evidence="9">
    <location>
        <begin position="208"/>
        <end position="228"/>
    </location>
</feature>
<dbReference type="Proteomes" id="UP000007963">
    <property type="component" value="Unassembled WGS sequence"/>
</dbReference>
<evidence type="ECO:0000256" key="7">
    <source>
        <dbReference type="ARBA" id="ARBA00023136"/>
    </source>
</evidence>
<dbReference type="AlphaFoldDB" id="Q0CDU2"/>
<dbReference type="GO" id="GO:0005789">
    <property type="term" value="C:endoplasmic reticulum membrane"/>
    <property type="evidence" value="ECO:0007669"/>
    <property type="project" value="UniProtKB-SubCell"/>
</dbReference>
<accession>Q0CDU2</accession>
<feature type="transmembrane region" description="Helical" evidence="9">
    <location>
        <begin position="276"/>
        <end position="297"/>
    </location>
</feature>
<keyword evidence="6 9" id="KW-1133">Transmembrane helix</keyword>
<sequence length="320" mass="33749">MCGENAPRNRQLDTSGITISGPPPKTLHHLNFTFTFNLQQPNTSIPPDTMSSPAQPPPPPKSPPPTTIQPTQLAQTYATVHPLLLLSLLAARFHALIADPVAELTNALPLLAVLQVAYMTICLPPAGEDHAHHPDEKDREAKKSIPAGMVLRPGKPGYRRRANASSSGNAVMAKVIPSLLSLTLTTLLATPVLALCLVLFGAPVTTHHAETALCAAHMAVLAATALIYTHGVDGAVWKEVWGASRPADAVWGAALGTCVGAWLGAIPIPLDWDRPWQAYPITILTGAYIGHCVGSFLGRSLLFGKRLVLVPGPAPAPVSS</sequence>
<comment type="subcellular location">
    <subcellularLocation>
        <location evidence="1">Endoplasmic reticulum membrane</location>
        <topology evidence="1">Multi-pass membrane protein</topology>
    </subcellularLocation>
</comment>
<dbReference type="GO" id="GO:0006506">
    <property type="term" value="P:GPI anchor biosynthetic process"/>
    <property type="evidence" value="ECO:0007669"/>
    <property type="project" value="UniProtKB-UniPathway"/>
</dbReference>
<dbReference type="OrthoDB" id="17366at2759"/>
<evidence type="ECO:0000256" key="6">
    <source>
        <dbReference type="ARBA" id="ARBA00022989"/>
    </source>
</evidence>
<feature type="region of interest" description="Disordered" evidence="8">
    <location>
        <begin position="1"/>
        <end position="23"/>
    </location>
</feature>
<dbReference type="eggNOG" id="KOG3144">
    <property type="taxonomic scope" value="Eukaryota"/>
</dbReference>
<protein>
    <recommendedName>
        <fullName evidence="12">Glycosylphosphatidylinositol anchor biosynthesis protein 11</fullName>
    </recommendedName>
</protein>
<dbReference type="EMBL" id="CH476605">
    <property type="protein sequence ID" value="EAU31315.1"/>
    <property type="molecule type" value="Genomic_DNA"/>
</dbReference>
<dbReference type="GeneID" id="4353143"/>
<name>Q0CDU2_ASPTN</name>
<evidence type="ECO:0008006" key="12">
    <source>
        <dbReference type="Google" id="ProtNLM"/>
    </source>
</evidence>
<keyword evidence="3" id="KW-0337">GPI-anchor biosynthesis</keyword>
<keyword evidence="5" id="KW-0256">Endoplasmic reticulum</keyword>
<feature type="transmembrane region" description="Helical" evidence="9">
    <location>
        <begin position="179"/>
        <end position="202"/>
    </location>
</feature>
<dbReference type="Pfam" id="PF06699">
    <property type="entry name" value="PIG-F"/>
    <property type="match status" value="1"/>
</dbReference>
<evidence type="ECO:0000256" key="8">
    <source>
        <dbReference type="SAM" id="MobiDB-lite"/>
    </source>
</evidence>
<proteinExistence type="predicted"/>
<feature type="compositionally biased region" description="Basic and acidic residues" evidence="8">
    <location>
        <begin position="129"/>
        <end position="143"/>
    </location>
</feature>
<keyword evidence="4 9" id="KW-0812">Transmembrane</keyword>
<dbReference type="RefSeq" id="XP_001216763.1">
    <property type="nucleotide sequence ID" value="XM_001216763.1"/>
</dbReference>
<evidence type="ECO:0000313" key="10">
    <source>
        <dbReference type="EMBL" id="EAU31315.1"/>
    </source>
</evidence>
<dbReference type="OMA" id="WQRWPVT"/>
<gene>
    <name evidence="10" type="ORF">ATEG_08142</name>
</gene>
<evidence type="ECO:0000256" key="4">
    <source>
        <dbReference type="ARBA" id="ARBA00022692"/>
    </source>
</evidence>
<dbReference type="STRING" id="341663.Q0CDU2"/>
<feature type="region of interest" description="Disordered" evidence="8">
    <location>
        <begin position="41"/>
        <end position="69"/>
    </location>
</feature>